<protein>
    <recommendedName>
        <fullName evidence="2">RanBD1 domain-containing protein</fullName>
    </recommendedName>
</protein>
<evidence type="ECO:0000313" key="3">
    <source>
        <dbReference type="EMBL" id="KAF0736782.1"/>
    </source>
</evidence>
<sequence length="314" mass="33213">MNVAPPSSPAKASASKSPVPKRPRVNTAGFDGVDRQDDDEEEEPTGSSGNDVIPESPSKKPHTSPRKVATEVASTGPAFGGFSAFANTNPFQAVTANKTTGFAAFASGGFGTKALSTGFGGGFGSGFGSSFASSGFGTTFSKPTTSSEDDAEDKESPPVSSWTEANENNAEFLNTEADKVEIQNLVIPKVDLPKDYHHSTGEENEDVLIHLTAKLYKLVDKEYIECGAGPLKVLQPKDKSSRGRIVMRRATSDFKAGTQLLLNARLSSVPNVLPKGKSLIVTVLVDASTVTTFAIRLDSVENAEKLQQLIQQVD</sequence>
<dbReference type="InterPro" id="IPR045255">
    <property type="entry name" value="RanBP1-like"/>
</dbReference>
<dbReference type="Proteomes" id="UP000481153">
    <property type="component" value="Unassembled WGS sequence"/>
</dbReference>
<evidence type="ECO:0000313" key="4">
    <source>
        <dbReference type="Proteomes" id="UP000481153"/>
    </source>
</evidence>
<organism evidence="3 4">
    <name type="scientific">Aphanomyces euteiches</name>
    <dbReference type="NCBI Taxonomy" id="100861"/>
    <lineage>
        <taxon>Eukaryota</taxon>
        <taxon>Sar</taxon>
        <taxon>Stramenopiles</taxon>
        <taxon>Oomycota</taxon>
        <taxon>Saprolegniomycetes</taxon>
        <taxon>Saprolegniales</taxon>
        <taxon>Verrucalvaceae</taxon>
        <taxon>Aphanomyces</taxon>
    </lineage>
</organism>
<accession>A0A6G0X9N0</accession>
<feature type="domain" description="RanBD1" evidence="2">
    <location>
        <begin position="188"/>
        <end position="314"/>
    </location>
</feature>
<keyword evidence="4" id="KW-1185">Reference proteome</keyword>
<dbReference type="SMART" id="SM00160">
    <property type="entry name" value="RanBD"/>
    <property type="match status" value="1"/>
</dbReference>
<gene>
    <name evidence="3" type="ORF">Ae201684_006942</name>
</gene>
<evidence type="ECO:0000259" key="2">
    <source>
        <dbReference type="PROSITE" id="PS50196"/>
    </source>
</evidence>
<dbReference type="PANTHER" id="PTHR23138">
    <property type="entry name" value="RAN BINDING PROTEIN"/>
    <property type="match status" value="1"/>
</dbReference>
<dbReference type="EMBL" id="VJMJ01000087">
    <property type="protein sequence ID" value="KAF0736782.1"/>
    <property type="molecule type" value="Genomic_DNA"/>
</dbReference>
<feature type="region of interest" description="Disordered" evidence="1">
    <location>
        <begin position="1"/>
        <end position="72"/>
    </location>
</feature>
<comment type="caution">
    <text evidence="3">The sequence shown here is derived from an EMBL/GenBank/DDBJ whole genome shotgun (WGS) entry which is preliminary data.</text>
</comment>
<dbReference type="InterPro" id="IPR000156">
    <property type="entry name" value="Ran_bind_dom"/>
</dbReference>
<proteinExistence type="predicted"/>
<dbReference type="InterPro" id="IPR011993">
    <property type="entry name" value="PH-like_dom_sf"/>
</dbReference>
<dbReference type="PROSITE" id="PS50196">
    <property type="entry name" value="RANBD1"/>
    <property type="match status" value="1"/>
</dbReference>
<dbReference type="Pfam" id="PF00638">
    <property type="entry name" value="Ran_BP1"/>
    <property type="match status" value="1"/>
</dbReference>
<feature type="compositionally biased region" description="Low complexity" evidence="1">
    <location>
        <begin position="1"/>
        <end position="18"/>
    </location>
</feature>
<feature type="region of interest" description="Disordered" evidence="1">
    <location>
        <begin position="140"/>
        <end position="165"/>
    </location>
</feature>
<evidence type="ECO:0000256" key="1">
    <source>
        <dbReference type="SAM" id="MobiDB-lite"/>
    </source>
</evidence>
<dbReference type="AlphaFoldDB" id="A0A6G0X9N0"/>
<dbReference type="VEuPathDB" id="FungiDB:AeMF1_005286"/>
<dbReference type="Gene3D" id="2.30.29.30">
    <property type="entry name" value="Pleckstrin-homology domain (PH domain)/Phosphotyrosine-binding domain (PTB)"/>
    <property type="match status" value="1"/>
</dbReference>
<name>A0A6G0X9N0_9STRA</name>
<reference evidence="3 4" key="1">
    <citation type="submission" date="2019-07" db="EMBL/GenBank/DDBJ databases">
        <title>Genomics analysis of Aphanomyces spp. identifies a new class of oomycete effector associated with host adaptation.</title>
        <authorList>
            <person name="Gaulin E."/>
        </authorList>
    </citation>
    <scope>NUCLEOTIDE SEQUENCE [LARGE SCALE GENOMIC DNA]</scope>
    <source>
        <strain evidence="3 4">ATCC 201684</strain>
    </source>
</reference>
<dbReference type="SUPFAM" id="SSF50729">
    <property type="entry name" value="PH domain-like"/>
    <property type="match status" value="1"/>
</dbReference>